<name>A0AAV2PM06_MEGNR</name>
<dbReference type="SUPFAM" id="SSF56112">
    <property type="entry name" value="Protein kinase-like (PK-like)"/>
    <property type="match status" value="1"/>
</dbReference>
<dbReference type="Proteomes" id="UP001497623">
    <property type="component" value="Unassembled WGS sequence"/>
</dbReference>
<keyword evidence="4" id="KW-1185">Reference proteome</keyword>
<accession>A0AAV2PM06</accession>
<gene>
    <name evidence="3" type="ORF">MNOR_LOCUS675</name>
</gene>
<evidence type="ECO:0000259" key="2">
    <source>
        <dbReference type="SMART" id="SM00587"/>
    </source>
</evidence>
<dbReference type="Gene3D" id="3.90.1200.10">
    <property type="match status" value="1"/>
</dbReference>
<protein>
    <recommendedName>
        <fullName evidence="2">CHK kinase-like domain-containing protein</fullName>
    </recommendedName>
</protein>
<organism evidence="3 4">
    <name type="scientific">Meganyctiphanes norvegica</name>
    <name type="common">Northern krill</name>
    <name type="synonym">Thysanopoda norvegica</name>
    <dbReference type="NCBI Taxonomy" id="48144"/>
    <lineage>
        <taxon>Eukaryota</taxon>
        <taxon>Metazoa</taxon>
        <taxon>Ecdysozoa</taxon>
        <taxon>Arthropoda</taxon>
        <taxon>Crustacea</taxon>
        <taxon>Multicrustacea</taxon>
        <taxon>Malacostraca</taxon>
        <taxon>Eumalacostraca</taxon>
        <taxon>Eucarida</taxon>
        <taxon>Euphausiacea</taxon>
        <taxon>Euphausiidae</taxon>
        <taxon>Meganyctiphanes</taxon>
    </lineage>
</organism>
<evidence type="ECO:0000313" key="4">
    <source>
        <dbReference type="Proteomes" id="UP001497623"/>
    </source>
</evidence>
<sequence length="461" mass="53573">MKAPTQVLDIGKEWIQYMLTDYERKENSGTTVTVESFATGKGSEVGDGFVGSIIKLYVNAKLSTQSNSSNHENKEYNLVVKLKGDDPNMGFLFEKAQVYMKEVIMYSKVLVEFDNFQKNRANNQYPICSPKFIYGKCNDEEFVLVMENIKHKGFGAHKKEETFNIEHLKLAVTQLVRLHAVSYSYNQSCSFLERHSEFEKTEYGTYFLNFANPALFDLQYEIMKKEKDEDLAKKIKSNKKNLVQQCQEMHSENNYKLLCLVHGDVHAMNMMFSYTDDDKNCNNPNDISLLDWQLCHWNTPAVDLQYLIYSTTSREFRKEHLEDILKFYHSSFVEATVKLRVEGLKWTYEDFKGDFNRMALYGLIRGVHLSFGHHCPELIKEYEDEKQKAINQSNFKKSLQAPLVKLSRKYILSSAMDSILNFAIKKSFKPYIKEITNRENENLASRVLGLIYEAEENGIFG</sequence>
<comment type="caution">
    <text evidence="3">The sequence shown here is derived from an EMBL/GenBank/DDBJ whole genome shotgun (WGS) entry which is preliminary data.</text>
</comment>
<dbReference type="EMBL" id="CAXKWB010000158">
    <property type="protein sequence ID" value="CAL4059553.1"/>
    <property type="molecule type" value="Genomic_DNA"/>
</dbReference>
<dbReference type="InterPro" id="IPR015897">
    <property type="entry name" value="CHK_kinase-like"/>
</dbReference>
<evidence type="ECO:0000256" key="1">
    <source>
        <dbReference type="SAM" id="Coils"/>
    </source>
</evidence>
<dbReference type="AlphaFoldDB" id="A0AAV2PM06"/>
<feature type="domain" description="CHK kinase-like" evidence="2">
    <location>
        <begin position="144"/>
        <end position="338"/>
    </location>
</feature>
<dbReference type="Pfam" id="PF02958">
    <property type="entry name" value="EcKL"/>
    <property type="match status" value="1"/>
</dbReference>
<dbReference type="PANTHER" id="PTHR11012">
    <property type="entry name" value="PROTEIN KINASE-LIKE DOMAIN-CONTAINING"/>
    <property type="match status" value="1"/>
</dbReference>
<evidence type="ECO:0000313" key="3">
    <source>
        <dbReference type="EMBL" id="CAL4059553.1"/>
    </source>
</evidence>
<proteinExistence type="predicted"/>
<dbReference type="InterPro" id="IPR004119">
    <property type="entry name" value="EcKL"/>
</dbReference>
<dbReference type="PANTHER" id="PTHR11012:SF30">
    <property type="entry name" value="PROTEIN KINASE-LIKE DOMAIN-CONTAINING"/>
    <property type="match status" value="1"/>
</dbReference>
<dbReference type="SMART" id="SM00587">
    <property type="entry name" value="CHK"/>
    <property type="match status" value="1"/>
</dbReference>
<reference evidence="3 4" key="1">
    <citation type="submission" date="2024-05" db="EMBL/GenBank/DDBJ databases">
        <authorList>
            <person name="Wallberg A."/>
        </authorList>
    </citation>
    <scope>NUCLEOTIDE SEQUENCE [LARGE SCALE GENOMIC DNA]</scope>
</reference>
<feature type="coiled-coil region" evidence="1">
    <location>
        <begin position="225"/>
        <end position="252"/>
    </location>
</feature>
<keyword evidence="1" id="KW-0175">Coiled coil</keyword>
<dbReference type="InterPro" id="IPR011009">
    <property type="entry name" value="Kinase-like_dom_sf"/>
</dbReference>